<gene>
    <name evidence="1" type="ORF">IAA47_05385</name>
</gene>
<reference evidence="1" key="2">
    <citation type="submission" date="2021-04" db="EMBL/GenBank/DDBJ databases">
        <authorList>
            <person name="Gilroy R."/>
        </authorList>
    </citation>
    <scope>NUCLEOTIDE SEQUENCE</scope>
    <source>
        <strain evidence="1">A6-441</strain>
    </source>
</reference>
<reference evidence="1" key="1">
    <citation type="journal article" date="2021" name="PeerJ">
        <title>Extensive microbial diversity within the chicken gut microbiome revealed by metagenomics and culture.</title>
        <authorList>
            <person name="Gilroy R."/>
            <person name="Ravi A."/>
            <person name="Getino M."/>
            <person name="Pursley I."/>
            <person name="Horton D.L."/>
            <person name="Alikhan N.F."/>
            <person name="Baker D."/>
            <person name="Gharbi K."/>
            <person name="Hall N."/>
            <person name="Watson M."/>
            <person name="Adriaenssens E.M."/>
            <person name="Foster-Nyarko E."/>
            <person name="Jarju S."/>
            <person name="Secka A."/>
            <person name="Antonio M."/>
            <person name="Oren A."/>
            <person name="Chaudhuri R.R."/>
            <person name="La Ragione R."/>
            <person name="Hildebrand F."/>
            <person name="Pallen M.J."/>
        </authorList>
    </citation>
    <scope>NUCLEOTIDE SEQUENCE</scope>
    <source>
        <strain evidence="1">A6-441</strain>
    </source>
</reference>
<dbReference type="AlphaFoldDB" id="A0A9E2KYK3"/>
<name>A0A9E2KYK3_9FUSO</name>
<comment type="caution">
    <text evidence="1">The sequence shown here is derived from an EMBL/GenBank/DDBJ whole genome shotgun (WGS) entry which is preliminary data.</text>
</comment>
<accession>A0A9E2KYK3</accession>
<dbReference type="EMBL" id="JAHLFN010000054">
    <property type="protein sequence ID" value="MBU3842400.1"/>
    <property type="molecule type" value="Genomic_DNA"/>
</dbReference>
<sequence length="75" mass="8931">MENSKKILELIIMKPSDEEIHFGINTDVPLTQEECNEIIKIYSRAFARKYDLEKEKIEKIEDMNPHKFIEIKHAN</sequence>
<dbReference type="Proteomes" id="UP000724657">
    <property type="component" value="Unassembled WGS sequence"/>
</dbReference>
<proteinExistence type="predicted"/>
<evidence type="ECO:0000313" key="2">
    <source>
        <dbReference type="Proteomes" id="UP000724657"/>
    </source>
</evidence>
<protein>
    <submittedName>
        <fullName evidence="1">Uncharacterized protein</fullName>
    </submittedName>
</protein>
<evidence type="ECO:0000313" key="1">
    <source>
        <dbReference type="EMBL" id="MBU3842400.1"/>
    </source>
</evidence>
<organism evidence="1 2">
    <name type="scientific">Candidatus Fusobacterium pullicola</name>
    <dbReference type="NCBI Taxonomy" id="2838601"/>
    <lineage>
        <taxon>Bacteria</taxon>
        <taxon>Fusobacteriati</taxon>
        <taxon>Fusobacteriota</taxon>
        <taxon>Fusobacteriia</taxon>
        <taxon>Fusobacteriales</taxon>
        <taxon>Fusobacteriaceae</taxon>
        <taxon>Fusobacterium</taxon>
    </lineage>
</organism>